<dbReference type="GO" id="GO:0006865">
    <property type="term" value="P:amino acid transport"/>
    <property type="evidence" value="ECO:0007669"/>
    <property type="project" value="InterPro"/>
</dbReference>
<sequence>MANQDPIKVGVLFSNTGTTSAVERSQLAGTLFAIEEINAAGGIDGREIQPVHRDPHCNPREFRILAEELVQQEKVNVIFGCYMSSTRKAVIPVVEKWQRLLMYPTLYEGFEFSRNVIYTGAAPNQNSSLLAAYMTRHFGARVYLVGSDYIYPYESNRIMSDFILERPGGSKLAERYVGLNASAQEFRKIAEDIRDKQPDFVFSTVVGSGTQLLYRAYAEAGIDPSSCPIASLTTSEAEVAEMGAELAAGHITAAPYFQSLDSPVNRDVLMRFRDRFGYETPPNMCWEAAYFQVFLFARAMAQSGSDEIDQLLPHLLGSEFEAPQGKVRVDESNHHTRLYPRIGRVDSRGQFEIIAESTRGVDADPYLVHHEVDDSSDYGSLLGEIIG</sequence>
<dbReference type="GO" id="GO:0033218">
    <property type="term" value="F:amide binding"/>
    <property type="evidence" value="ECO:0007669"/>
    <property type="project" value="InterPro"/>
</dbReference>
<gene>
    <name evidence="1" type="ORF">A9Y76_10885</name>
</gene>
<organism evidence="1 2">
    <name type="scientific">Ralstonia insidiosa</name>
    <dbReference type="NCBI Taxonomy" id="190721"/>
    <lineage>
        <taxon>Bacteria</taxon>
        <taxon>Pseudomonadati</taxon>
        <taxon>Pseudomonadota</taxon>
        <taxon>Betaproteobacteria</taxon>
        <taxon>Burkholderiales</taxon>
        <taxon>Burkholderiaceae</taxon>
        <taxon>Ralstonia</taxon>
    </lineage>
</organism>
<dbReference type="RefSeq" id="WP_021195348.1">
    <property type="nucleotide sequence ID" value="NZ_CP016022.1"/>
</dbReference>
<dbReference type="GeneID" id="61526523"/>
<dbReference type="PRINTS" id="PR00337">
    <property type="entry name" value="LEUILEVALBP"/>
</dbReference>
<dbReference type="InterPro" id="IPR000709">
    <property type="entry name" value="Leu_Ile_Val-bd"/>
</dbReference>
<dbReference type="CDD" id="cd06357">
    <property type="entry name" value="PBP1_AmiC"/>
    <property type="match status" value="1"/>
</dbReference>
<protein>
    <submittedName>
        <fullName evidence="1">Amino acid ABC transporter substrate-binding protein</fullName>
    </submittedName>
</protein>
<accession>A0A191ZXU2</accession>
<keyword evidence="2" id="KW-1185">Reference proteome</keyword>
<dbReference type="InterPro" id="IPR039570">
    <property type="entry name" value="AmiC_PBP1"/>
</dbReference>
<dbReference type="Gene3D" id="3.40.50.2300">
    <property type="match status" value="2"/>
</dbReference>
<dbReference type="PANTHER" id="PTHR47628:SF1">
    <property type="entry name" value="ALIPHATIC AMIDASE EXPRESSION-REGULATING PROTEIN"/>
    <property type="match status" value="1"/>
</dbReference>
<evidence type="ECO:0000313" key="2">
    <source>
        <dbReference type="Proteomes" id="UP000078572"/>
    </source>
</evidence>
<dbReference type="InterPro" id="IPR028082">
    <property type="entry name" value="Peripla_BP_I"/>
</dbReference>
<dbReference type="Proteomes" id="UP000078572">
    <property type="component" value="Chromosome 1"/>
</dbReference>
<dbReference type="EMBL" id="CP016022">
    <property type="protein sequence ID" value="ANJ72939.1"/>
    <property type="molecule type" value="Genomic_DNA"/>
</dbReference>
<dbReference type="AlphaFoldDB" id="A0A191ZXU2"/>
<dbReference type="OrthoDB" id="5288800at2"/>
<reference evidence="2" key="1">
    <citation type="submission" date="2016-06" db="EMBL/GenBank/DDBJ databases">
        <authorList>
            <person name="Xu Y."/>
            <person name="Nagy A."/>
            <person name="Yan X."/>
            <person name="Kim S.W."/>
            <person name="Haley B."/>
            <person name="Liu N.T."/>
            <person name="Nou X."/>
        </authorList>
    </citation>
    <scope>NUCLEOTIDE SEQUENCE [LARGE SCALE GENOMIC DNA]</scope>
    <source>
        <strain evidence="2">ATCC 49129</strain>
    </source>
</reference>
<dbReference type="Pfam" id="PF13433">
    <property type="entry name" value="Peripla_BP_5"/>
    <property type="match status" value="1"/>
</dbReference>
<dbReference type="SUPFAM" id="SSF53822">
    <property type="entry name" value="Periplasmic binding protein-like I"/>
    <property type="match status" value="1"/>
</dbReference>
<dbReference type="PANTHER" id="PTHR47628">
    <property type="match status" value="1"/>
</dbReference>
<evidence type="ECO:0000313" key="1">
    <source>
        <dbReference type="EMBL" id="ANJ72939.1"/>
    </source>
</evidence>
<name>A0A191ZXU2_9RALS</name>
<proteinExistence type="predicted"/>